<dbReference type="AlphaFoldDB" id="A0A6J5V6A7"/>
<keyword evidence="3 8" id="KW-0812">Transmembrane</keyword>
<dbReference type="Proteomes" id="UP000507222">
    <property type="component" value="Unassembled WGS sequence"/>
</dbReference>
<evidence type="ECO:0000256" key="3">
    <source>
        <dbReference type="ARBA" id="ARBA00022692"/>
    </source>
</evidence>
<comment type="function">
    <text evidence="8">May be involved in modulation of pathogen defense and leaf cell death.</text>
</comment>
<keyword evidence="5 8" id="KW-1133">Transmembrane helix</keyword>
<keyword evidence="8" id="KW-0112">Calmodulin-binding</keyword>
<evidence type="ECO:0000256" key="4">
    <source>
        <dbReference type="ARBA" id="ARBA00022821"/>
    </source>
</evidence>
<feature type="chain" id="PRO_5027052725" description="MLO-like protein" evidence="10">
    <location>
        <begin position="20"/>
        <end position="526"/>
    </location>
</feature>
<evidence type="ECO:0000256" key="7">
    <source>
        <dbReference type="ARBA" id="ARBA00023265"/>
    </source>
</evidence>
<dbReference type="GO" id="GO:0005516">
    <property type="term" value="F:calmodulin binding"/>
    <property type="evidence" value="ECO:0007669"/>
    <property type="project" value="UniProtKB-KW"/>
</dbReference>
<feature type="transmembrane region" description="Helical" evidence="9">
    <location>
        <begin position="394"/>
        <end position="417"/>
    </location>
</feature>
<evidence type="ECO:0000256" key="8">
    <source>
        <dbReference type="RuleBase" id="RU280816"/>
    </source>
</evidence>
<name>A0A6J5V6A7_PRUAR</name>
<sequence length="526" mass="60226">MKRLSKFQLLACVLALASASLRHFIEQLFGSIQWYLKKKTQKPVFEALQKIKQELLLGLIALLLTTFQDRLGKICITEKQASQWLPCKKQDMSTSTTAPRYCSEGKVPLLSAIAWHHLHIFIFVLAAVHATFCVLTILFAKAKMSQWKRWEDSIKSDYHPEEVLKMKVIAVHDHDFIRSRVLGFGRNSDFIGWLFAFLKQFYGSVSKEDYLTMRLGFVQVCSLPHSLRIKSQPRGHRFEANKSTSAKTGIRLCASDDLLPTVSHPLHKKYLKCLNKHIKCSENISNLVSLDLCGHLLVAECLGNPAYRLAIIFTCIFNLLNEGRYRHLLSLYAGWNSYFWIAFIPLILLLAVGTKLEHVITQLANEVAEKHVAIEGDLVVQPSDDQFWFHRPRLILFLIHIILFQNSFQLAYFFWLWYQYSFDSCIMGKVGYIIPRLIIGAFIQFVCSYSTFPLYAIVTQMGSSFKKAIFEEHIQEGLIGWARSAKRNKPLRCVDPKEACVTVNESSVEVGTTGEIEPELPLRSPK</sequence>
<accession>A0A6J5V6A7</accession>
<evidence type="ECO:0000256" key="5">
    <source>
        <dbReference type="ARBA" id="ARBA00022989"/>
    </source>
</evidence>
<feature type="transmembrane region" description="Helical" evidence="9">
    <location>
        <begin position="333"/>
        <end position="352"/>
    </location>
</feature>
<evidence type="ECO:0000313" key="12">
    <source>
        <dbReference type="Proteomes" id="UP000507222"/>
    </source>
</evidence>
<feature type="transmembrane region" description="Helical" evidence="9">
    <location>
        <begin position="118"/>
        <end position="140"/>
    </location>
</feature>
<keyword evidence="4 8" id="KW-0611">Plant defense</keyword>
<evidence type="ECO:0000256" key="9">
    <source>
        <dbReference type="SAM" id="Phobius"/>
    </source>
</evidence>
<protein>
    <recommendedName>
        <fullName evidence="8">MLO-like protein</fullName>
    </recommendedName>
</protein>
<evidence type="ECO:0000313" key="11">
    <source>
        <dbReference type="EMBL" id="CAB4282955.1"/>
    </source>
</evidence>
<keyword evidence="10" id="KW-0732">Signal</keyword>
<evidence type="ECO:0000256" key="2">
    <source>
        <dbReference type="ARBA" id="ARBA00006574"/>
    </source>
</evidence>
<organism evidence="11 12">
    <name type="scientific">Prunus armeniaca</name>
    <name type="common">Apricot</name>
    <name type="synonym">Armeniaca vulgaris</name>
    <dbReference type="NCBI Taxonomy" id="36596"/>
    <lineage>
        <taxon>Eukaryota</taxon>
        <taxon>Viridiplantae</taxon>
        <taxon>Streptophyta</taxon>
        <taxon>Embryophyta</taxon>
        <taxon>Tracheophyta</taxon>
        <taxon>Spermatophyta</taxon>
        <taxon>Magnoliopsida</taxon>
        <taxon>eudicotyledons</taxon>
        <taxon>Gunneridae</taxon>
        <taxon>Pentapetalae</taxon>
        <taxon>rosids</taxon>
        <taxon>fabids</taxon>
        <taxon>Rosales</taxon>
        <taxon>Rosaceae</taxon>
        <taxon>Amygdaloideae</taxon>
        <taxon>Amygdaleae</taxon>
        <taxon>Prunus</taxon>
    </lineage>
</organism>
<feature type="signal peptide" evidence="10">
    <location>
        <begin position="1"/>
        <end position="19"/>
    </location>
</feature>
<reference evidence="11 12" key="1">
    <citation type="submission" date="2020-05" db="EMBL/GenBank/DDBJ databases">
        <authorList>
            <person name="Campoy J."/>
            <person name="Schneeberger K."/>
            <person name="Spophaly S."/>
        </authorList>
    </citation>
    <scope>NUCLEOTIDE SEQUENCE [LARGE SCALE GENOMIC DNA]</scope>
    <source>
        <strain evidence="11">PruArmRojPasFocal</strain>
    </source>
</reference>
<comment type="subcellular location">
    <subcellularLocation>
        <location evidence="1 8">Membrane</location>
        <topology evidence="1 8">Multi-pass membrane protein</topology>
    </subcellularLocation>
</comment>
<gene>
    <name evidence="8" type="primary">MLO</name>
    <name evidence="11" type="ORF">CURHAP_LOCUS36667</name>
</gene>
<evidence type="ECO:0000256" key="1">
    <source>
        <dbReference type="ARBA" id="ARBA00004141"/>
    </source>
</evidence>
<evidence type="ECO:0000256" key="6">
    <source>
        <dbReference type="ARBA" id="ARBA00023136"/>
    </source>
</evidence>
<dbReference type="Pfam" id="PF03094">
    <property type="entry name" value="Mlo"/>
    <property type="match status" value="3"/>
</dbReference>
<comment type="domain">
    <text evidence="8">The C-terminus contains a calmodulin-binding domain, which binds calmodulin in a calcium-dependent fashion.</text>
</comment>
<feature type="transmembrane region" description="Helical" evidence="9">
    <location>
        <begin position="437"/>
        <end position="458"/>
    </location>
</feature>
<dbReference type="PANTHER" id="PTHR31942:SF74">
    <property type="entry name" value="MLO-LIKE PROTEIN 15"/>
    <property type="match status" value="1"/>
</dbReference>
<dbReference type="EMBL" id="CAEKDK010000006">
    <property type="protein sequence ID" value="CAB4282955.1"/>
    <property type="molecule type" value="Genomic_DNA"/>
</dbReference>
<keyword evidence="6 8" id="KW-0472">Membrane</keyword>
<comment type="similarity">
    <text evidence="2 8">Belongs to the MLO family.</text>
</comment>
<dbReference type="PANTHER" id="PTHR31942">
    <property type="entry name" value="MLO-LIKE PROTEIN 1"/>
    <property type="match status" value="1"/>
</dbReference>
<dbReference type="GO" id="GO:0016020">
    <property type="term" value="C:membrane"/>
    <property type="evidence" value="ECO:0007669"/>
    <property type="project" value="UniProtKB-SubCell"/>
</dbReference>
<dbReference type="GO" id="GO:0006952">
    <property type="term" value="P:defense response"/>
    <property type="evidence" value="ECO:0007669"/>
    <property type="project" value="UniProtKB-KW"/>
</dbReference>
<keyword evidence="7 8" id="KW-0568">Pathogenesis-related protein</keyword>
<proteinExistence type="inferred from homology"/>
<evidence type="ECO:0000256" key="10">
    <source>
        <dbReference type="SAM" id="SignalP"/>
    </source>
</evidence>
<dbReference type="InterPro" id="IPR004326">
    <property type="entry name" value="Mlo"/>
</dbReference>